<reference evidence="2 3" key="1">
    <citation type="submission" date="2017-07" db="EMBL/GenBank/DDBJ databases">
        <title>Recovery of genomes from metagenomes via a dereplication, aggregation, and scoring strategy.</title>
        <authorList>
            <person name="Sieber C.M."/>
            <person name="Probst A.J."/>
            <person name="Sharrar A."/>
            <person name="Thomas B.C."/>
            <person name="Hess M."/>
            <person name="Tringe S.G."/>
            <person name="Banfield J.F."/>
        </authorList>
    </citation>
    <scope>NUCLEOTIDE SEQUENCE [LARGE SCALE GENOMIC DNA]</scope>
    <source>
        <strain evidence="2">JGI_Cruoil_03_51_56</strain>
    </source>
</reference>
<evidence type="ECO:0000259" key="1">
    <source>
        <dbReference type="Pfam" id="PF21956"/>
    </source>
</evidence>
<proteinExistence type="predicted"/>
<gene>
    <name evidence="2" type="ORF">CH330_01910</name>
</gene>
<dbReference type="AlphaFoldDB" id="A0A235BY71"/>
<evidence type="ECO:0000313" key="3">
    <source>
        <dbReference type="Proteomes" id="UP000215559"/>
    </source>
</evidence>
<dbReference type="Pfam" id="PF21956">
    <property type="entry name" value="DUF6922"/>
    <property type="match status" value="1"/>
</dbReference>
<dbReference type="EMBL" id="NOZP01000038">
    <property type="protein sequence ID" value="OYD16737.1"/>
    <property type="molecule type" value="Genomic_DNA"/>
</dbReference>
<sequence>MNQVIPESVRRLFWDIRVETVDVKYHYRFIIRRVLDFGNPAAIKWLRATYPSQVIKEVVDAKRGLAHKTVVFWTRYFKIDAQKQHV</sequence>
<feature type="domain" description="DUF6922" evidence="1">
    <location>
        <begin position="10"/>
        <end position="59"/>
    </location>
</feature>
<accession>A0A235BY71</accession>
<protein>
    <recommendedName>
        <fullName evidence="1">DUF6922 domain-containing protein</fullName>
    </recommendedName>
</protein>
<comment type="caution">
    <text evidence="2">The sequence shown here is derived from an EMBL/GenBank/DDBJ whole genome shotgun (WGS) entry which is preliminary data.</text>
</comment>
<name>A0A235BY71_UNCW3</name>
<evidence type="ECO:0000313" key="2">
    <source>
        <dbReference type="EMBL" id="OYD16737.1"/>
    </source>
</evidence>
<dbReference type="Proteomes" id="UP000215559">
    <property type="component" value="Unassembled WGS sequence"/>
</dbReference>
<dbReference type="InterPro" id="IPR053830">
    <property type="entry name" value="DUF6922"/>
</dbReference>
<organism evidence="2 3">
    <name type="scientific">candidate division WOR-3 bacterium JGI_Cruoil_03_51_56</name>
    <dbReference type="NCBI Taxonomy" id="1973747"/>
    <lineage>
        <taxon>Bacteria</taxon>
        <taxon>Bacteria division WOR-3</taxon>
    </lineage>
</organism>